<protein>
    <submittedName>
        <fullName evidence="1">Uncharacterized protein</fullName>
    </submittedName>
</protein>
<name>A0A0F9D012_9ZZZZ</name>
<organism evidence="1">
    <name type="scientific">marine sediment metagenome</name>
    <dbReference type="NCBI Taxonomy" id="412755"/>
    <lineage>
        <taxon>unclassified sequences</taxon>
        <taxon>metagenomes</taxon>
        <taxon>ecological metagenomes</taxon>
    </lineage>
</organism>
<dbReference type="EMBL" id="LAZR01031036">
    <property type="protein sequence ID" value="KKL54894.1"/>
    <property type="molecule type" value="Genomic_DNA"/>
</dbReference>
<evidence type="ECO:0000313" key="1">
    <source>
        <dbReference type="EMBL" id="KKL54894.1"/>
    </source>
</evidence>
<gene>
    <name evidence="1" type="ORF">LCGC14_2260900</name>
</gene>
<reference evidence="1" key="1">
    <citation type="journal article" date="2015" name="Nature">
        <title>Complex archaea that bridge the gap between prokaryotes and eukaryotes.</title>
        <authorList>
            <person name="Spang A."/>
            <person name="Saw J.H."/>
            <person name="Jorgensen S.L."/>
            <person name="Zaremba-Niedzwiedzka K."/>
            <person name="Martijn J."/>
            <person name="Lind A.E."/>
            <person name="van Eijk R."/>
            <person name="Schleper C."/>
            <person name="Guy L."/>
            <person name="Ettema T.J."/>
        </authorList>
    </citation>
    <scope>NUCLEOTIDE SEQUENCE</scope>
</reference>
<proteinExistence type="predicted"/>
<dbReference type="AlphaFoldDB" id="A0A0F9D012"/>
<accession>A0A0F9D012</accession>
<feature type="non-terminal residue" evidence="1">
    <location>
        <position position="24"/>
    </location>
</feature>
<sequence>MNRNQEVIKSEFEIGKKGFSKGVN</sequence>
<comment type="caution">
    <text evidence="1">The sequence shown here is derived from an EMBL/GenBank/DDBJ whole genome shotgun (WGS) entry which is preliminary data.</text>
</comment>